<evidence type="ECO:0000256" key="1">
    <source>
        <dbReference type="SAM" id="SignalP"/>
    </source>
</evidence>
<gene>
    <name evidence="2" type="ORF">P9875_15265</name>
</gene>
<organism evidence="2 3">
    <name type="scientific">Janthinobacterium rivuli</name>
    <dbReference type="NCBI Taxonomy" id="2751478"/>
    <lineage>
        <taxon>Bacteria</taxon>
        <taxon>Pseudomonadati</taxon>
        <taxon>Pseudomonadota</taxon>
        <taxon>Betaproteobacteria</taxon>
        <taxon>Burkholderiales</taxon>
        <taxon>Oxalobacteraceae</taxon>
        <taxon>Janthinobacterium</taxon>
    </lineage>
</organism>
<dbReference type="PROSITE" id="PS51257">
    <property type="entry name" value="PROKAR_LIPOPROTEIN"/>
    <property type="match status" value="1"/>
</dbReference>
<keyword evidence="1" id="KW-0732">Signal</keyword>
<proteinExistence type="predicted"/>
<protein>
    <recommendedName>
        <fullName evidence="4">Lipoprotein</fullName>
    </recommendedName>
</protein>
<feature type="chain" id="PRO_5046723035" description="Lipoprotein" evidence="1">
    <location>
        <begin position="28"/>
        <end position="175"/>
    </location>
</feature>
<evidence type="ECO:0000313" key="2">
    <source>
        <dbReference type="EMBL" id="WFR77082.1"/>
    </source>
</evidence>
<name>A0ABY8HZ63_9BURK</name>
<reference evidence="2 3" key="1">
    <citation type="submission" date="2023-04" db="EMBL/GenBank/DDBJ databases">
        <title>Nanopore sequencing of Janthinobacterium from water.</title>
        <authorList>
            <person name="Ciuchcinski K."/>
            <person name="Rokowska A."/>
            <person name="Dziewit L."/>
        </authorList>
    </citation>
    <scope>NUCLEOTIDE SEQUENCE [LARGE SCALE GENOMIC DNA]</scope>
    <source>
        <strain evidence="2 3">DEMB2</strain>
    </source>
</reference>
<dbReference type="RefSeq" id="WP_278315785.1">
    <property type="nucleotide sequence ID" value="NZ_CP121464.1"/>
</dbReference>
<sequence>MRQSPGNNPISTLLRGILRLLAWPLLALVSAACTSTTRHPASEPTQVILRFTYDDGKPMRHDDYLAQARQQTYIKHCSKIGSTTVCDVGSDPLFMGGDAPLDANGEVRVTLHSTGPIGNNPTSLCIKGKGYVFDSGDWKRGPFSPGQVIEIRYRIREVEMTCPWSSGTPPWWDKE</sequence>
<feature type="signal peptide" evidence="1">
    <location>
        <begin position="1"/>
        <end position="27"/>
    </location>
</feature>
<evidence type="ECO:0008006" key="4">
    <source>
        <dbReference type="Google" id="ProtNLM"/>
    </source>
</evidence>
<accession>A0ABY8HZ63</accession>
<keyword evidence="3" id="KW-1185">Reference proteome</keyword>
<dbReference type="EMBL" id="CP121464">
    <property type="protein sequence ID" value="WFR77082.1"/>
    <property type="molecule type" value="Genomic_DNA"/>
</dbReference>
<evidence type="ECO:0000313" key="3">
    <source>
        <dbReference type="Proteomes" id="UP001219584"/>
    </source>
</evidence>
<dbReference type="Proteomes" id="UP001219584">
    <property type="component" value="Chromosome"/>
</dbReference>